<proteinExistence type="predicted"/>
<name>A0AAD6DUB6_9EURO</name>
<evidence type="ECO:0000313" key="1">
    <source>
        <dbReference type="EMBL" id="KAJ5593375.1"/>
    </source>
</evidence>
<dbReference type="Proteomes" id="UP001213799">
    <property type="component" value="Unassembled WGS sequence"/>
</dbReference>
<dbReference type="EMBL" id="JAQJAE010000005">
    <property type="protein sequence ID" value="KAJ5593375.1"/>
    <property type="molecule type" value="Genomic_DNA"/>
</dbReference>
<dbReference type="RefSeq" id="XP_056750001.1">
    <property type="nucleotide sequence ID" value="XM_056901333.1"/>
</dbReference>
<dbReference type="GeneID" id="81591575"/>
<dbReference type="Gene3D" id="3.30.200.20">
    <property type="entry name" value="Phosphorylase Kinase, domain 1"/>
    <property type="match status" value="1"/>
</dbReference>
<organism evidence="1 2">
    <name type="scientific">Penicillium hordei</name>
    <dbReference type="NCBI Taxonomy" id="40994"/>
    <lineage>
        <taxon>Eukaryota</taxon>
        <taxon>Fungi</taxon>
        <taxon>Dikarya</taxon>
        <taxon>Ascomycota</taxon>
        <taxon>Pezizomycotina</taxon>
        <taxon>Eurotiomycetes</taxon>
        <taxon>Eurotiomycetidae</taxon>
        <taxon>Eurotiales</taxon>
        <taxon>Aspergillaceae</taxon>
        <taxon>Penicillium</taxon>
    </lineage>
</organism>
<comment type="caution">
    <text evidence="1">The sequence shown here is derived from an EMBL/GenBank/DDBJ whole genome shotgun (WGS) entry which is preliminary data.</text>
</comment>
<gene>
    <name evidence="1" type="ORF">N7537_010279</name>
</gene>
<reference evidence="1" key="1">
    <citation type="journal article" date="2023" name="IMA Fungus">
        <title>Comparative genomic study of the Penicillium genus elucidates a diverse pangenome and 15 lateral gene transfer events.</title>
        <authorList>
            <person name="Petersen C."/>
            <person name="Sorensen T."/>
            <person name="Nielsen M.R."/>
            <person name="Sondergaard T.E."/>
            <person name="Sorensen J.L."/>
            <person name="Fitzpatrick D.A."/>
            <person name="Frisvad J.C."/>
            <person name="Nielsen K.L."/>
        </authorList>
    </citation>
    <scope>NUCLEOTIDE SEQUENCE</scope>
    <source>
        <strain evidence="1">IBT 12815</strain>
    </source>
</reference>
<dbReference type="InterPro" id="IPR011009">
    <property type="entry name" value="Kinase-like_dom_sf"/>
</dbReference>
<protein>
    <submittedName>
        <fullName evidence="1">Uncharacterized protein</fullName>
    </submittedName>
</protein>
<dbReference type="Gene3D" id="1.10.510.10">
    <property type="entry name" value="Transferase(Phosphotransferase) domain 1"/>
    <property type="match status" value="1"/>
</dbReference>
<dbReference type="SUPFAM" id="SSF56112">
    <property type="entry name" value="Protein kinase-like (PK-like)"/>
    <property type="match status" value="1"/>
</dbReference>
<sequence>MIATKSIRSWDMGVFEGQGLSQNQWVSLKITTANWPKSRELQNRRLLERHSGVNLSSQYIVQLLDDFTQYGPNGAHQCLIFGLLGPTVDMVLAGYSEGKDKLEPEEILRMSTQLLRAIELVDDISDRNDVFTCNKLLNSPEKELSNVLGFLEIEPLAHNDGTPSDNGLPTQLVKAA</sequence>
<evidence type="ECO:0000313" key="2">
    <source>
        <dbReference type="Proteomes" id="UP001213799"/>
    </source>
</evidence>
<reference evidence="1" key="2">
    <citation type="submission" date="2023-01" db="EMBL/GenBank/DDBJ databases">
        <authorList>
            <person name="Petersen C."/>
        </authorList>
    </citation>
    <scope>NUCLEOTIDE SEQUENCE</scope>
    <source>
        <strain evidence="1">IBT 12815</strain>
    </source>
</reference>
<dbReference type="AlphaFoldDB" id="A0AAD6DUB6"/>
<keyword evidence="2" id="KW-1185">Reference proteome</keyword>
<accession>A0AAD6DUB6</accession>